<dbReference type="Gene3D" id="3.40.50.620">
    <property type="entry name" value="HUPs"/>
    <property type="match status" value="1"/>
</dbReference>
<accession>A0A7R6P954</accession>
<dbReference type="GO" id="GO:0005737">
    <property type="term" value="C:cytoplasm"/>
    <property type="evidence" value="ECO:0007669"/>
    <property type="project" value="UniProtKB-SubCell"/>
</dbReference>
<dbReference type="PANTHER" id="PTHR46268:SF6">
    <property type="entry name" value="UNIVERSAL STRESS PROTEIN UP12"/>
    <property type="match status" value="1"/>
</dbReference>
<dbReference type="PANTHER" id="PTHR46268">
    <property type="entry name" value="STRESS RESPONSE PROTEIN NHAX"/>
    <property type="match status" value="1"/>
</dbReference>
<dbReference type="SUPFAM" id="SSF52402">
    <property type="entry name" value="Adenine nucleotide alpha hydrolases-like"/>
    <property type="match status" value="1"/>
</dbReference>
<dbReference type="CDD" id="cd00293">
    <property type="entry name" value="USP-like"/>
    <property type="match status" value="1"/>
</dbReference>
<evidence type="ECO:0000313" key="5">
    <source>
        <dbReference type="Proteomes" id="UP000595332"/>
    </source>
</evidence>
<evidence type="ECO:0000256" key="2">
    <source>
        <dbReference type="PIRNR" id="PIRNR006276"/>
    </source>
</evidence>
<keyword evidence="2" id="KW-0963">Cytoplasm</keyword>
<reference evidence="4 5" key="1">
    <citation type="journal article" date="2008" name="Int. J. Syst. Evol. Microbiol.">
        <title>Neptunomonas japonica sp. nov., an Osedax japonicus symbiont-like bacterium isolated from sediment adjacent to sperm whale carcasses off Kagoshima, Japan.</title>
        <authorList>
            <person name="Miyazaki M."/>
            <person name="Nogi Y."/>
            <person name="Fujiwara Y."/>
            <person name="Kawato M."/>
            <person name="Kubokawa K."/>
            <person name="Horikoshi K."/>
        </authorList>
    </citation>
    <scope>NUCLEOTIDE SEQUENCE [LARGE SCALE GENOMIC DNA]</scope>
    <source>
        <strain evidence="4 5">JAMM 1380</strain>
    </source>
</reference>
<comment type="similarity">
    <text evidence="1 2">Belongs to the universal stress protein A family.</text>
</comment>
<gene>
    <name evidence="4" type="ORF">NEJAP_1572</name>
</gene>
<proteinExistence type="inferred from homology"/>
<dbReference type="PIRSF" id="PIRSF006276">
    <property type="entry name" value="UspA"/>
    <property type="match status" value="1"/>
</dbReference>
<evidence type="ECO:0000259" key="3">
    <source>
        <dbReference type="Pfam" id="PF00582"/>
    </source>
</evidence>
<dbReference type="EMBL" id="AP014546">
    <property type="protein sequence ID" value="BBB29524.1"/>
    <property type="molecule type" value="Genomic_DNA"/>
</dbReference>
<dbReference type="InterPro" id="IPR006016">
    <property type="entry name" value="UspA"/>
</dbReference>
<keyword evidence="5" id="KW-1185">Reference proteome</keyword>
<organism evidence="4 5">
    <name type="scientific">Neptunomonas japonica JAMM 1380</name>
    <dbReference type="NCBI Taxonomy" id="1441457"/>
    <lineage>
        <taxon>Bacteria</taxon>
        <taxon>Pseudomonadati</taxon>
        <taxon>Pseudomonadota</taxon>
        <taxon>Gammaproteobacteria</taxon>
        <taxon>Oceanospirillales</taxon>
        <taxon>Oceanospirillaceae</taxon>
        <taxon>Neptunomonas</taxon>
    </lineage>
</organism>
<dbReference type="KEGG" id="njp:NEJAP_1572"/>
<evidence type="ECO:0000256" key="1">
    <source>
        <dbReference type="ARBA" id="ARBA00008791"/>
    </source>
</evidence>
<dbReference type="Pfam" id="PF00582">
    <property type="entry name" value="Usp"/>
    <property type="match status" value="1"/>
</dbReference>
<dbReference type="AlphaFoldDB" id="A0A7R6P954"/>
<feature type="domain" description="UspA" evidence="3">
    <location>
        <begin position="1"/>
        <end position="147"/>
    </location>
</feature>
<sequence>MYKKICVAVDGSESSLAAVKVAAELVRRLGAKLLVLHVIRPMKIPEELQRYIKEDDLAKVRYAALEGVGQEIIANAVKIAKKFDVESLNTVILNGDPASSIVKESKRQSVDLIVLGTRGLGKFEGALIGSISRKVTDISEISLLIVK</sequence>
<dbReference type="Proteomes" id="UP000595332">
    <property type="component" value="Chromosome"/>
</dbReference>
<dbReference type="PRINTS" id="PR01438">
    <property type="entry name" value="UNVRSLSTRESS"/>
</dbReference>
<comment type="subcellular location">
    <subcellularLocation>
        <location evidence="2">Cytoplasm</location>
    </subcellularLocation>
</comment>
<evidence type="ECO:0000313" key="4">
    <source>
        <dbReference type="EMBL" id="BBB29524.1"/>
    </source>
</evidence>
<name>A0A7R6P954_9GAMM</name>
<protein>
    <recommendedName>
        <fullName evidence="2">Universal stress protein</fullName>
    </recommendedName>
</protein>
<dbReference type="RefSeq" id="WP_201350137.1">
    <property type="nucleotide sequence ID" value="NZ_AP014546.1"/>
</dbReference>
<dbReference type="InterPro" id="IPR014729">
    <property type="entry name" value="Rossmann-like_a/b/a_fold"/>
</dbReference>
<dbReference type="InterPro" id="IPR006015">
    <property type="entry name" value="Universal_stress_UspA"/>
</dbReference>